<dbReference type="AlphaFoldDB" id="A0A1V4D5R5"/>
<dbReference type="RefSeq" id="WP_046090122.1">
    <property type="nucleotide sequence ID" value="NZ_LAKD02000038.1"/>
</dbReference>
<dbReference type="EMBL" id="LAKD02000038">
    <property type="protein sequence ID" value="OPF79534.1"/>
    <property type="molecule type" value="Genomic_DNA"/>
</dbReference>
<accession>A0A1V4D5R5</accession>
<gene>
    <name evidence="2" type="ORF">VT50_0215855</name>
</gene>
<dbReference type="Proteomes" id="UP000033615">
    <property type="component" value="Unassembled WGS sequence"/>
</dbReference>
<organism evidence="2 3">
    <name type="scientific">Streptomyces antioxidans</name>
    <dbReference type="NCBI Taxonomy" id="1507734"/>
    <lineage>
        <taxon>Bacteria</taxon>
        <taxon>Bacillati</taxon>
        <taxon>Actinomycetota</taxon>
        <taxon>Actinomycetes</taxon>
        <taxon>Kitasatosporales</taxon>
        <taxon>Streptomycetaceae</taxon>
        <taxon>Streptomyces</taxon>
    </lineage>
</organism>
<protein>
    <submittedName>
        <fullName evidence="2">Uncharacterized protein</fullName>
    </submittedName>
</protein>
<feature type="region of interest" description="Disordered" evidence="1">
    <location>
        <begin position="1"/>
        <end position="97"/>
    </location>
</feature>
<reference evidence="2" key="1">
    <citation type="submission" date="2016-12" db="EMBL/GenBank/DDBJ databases">
        <title>Genome sequence of Streptomyces antioxidans MUSC 164.</title>
        <authorList>
            <person name="Lee L.-H."/>
            <person name="Ser H.-L."/>
        </authorList>
    </citation>
    <scope>NUCLEOTIDE SEQUENCE [LARGE SCALE GENOMIC DNA]</scope>
    <source>
        <strain evidence="2">MUSC 164</strain>
    </source>
</reference>
<comment type="caution">
    <text evidence="2">The sequence shown here is derived from an EMBL/GenBank/DDBJ whole genome shotgun (WGS) entry which is preliminary data.</text>
</comment>
<evidence type="ECO:0000313" key="2">
    <source>
        <dbReference type="EMBL" id="OPF79534.1"/>
    </source>
</evidence>
<evidence type="ECO:0000256" key="1">
    <source>
        <dbReference type="SAM" id="MobiDB-lite"/>
    </source>
</evidence>
<name>A0A1V4D5R5_9ACTN</name>
<feature type="compositionally biased region" description="Polar residues" evidence="1">
    <location>
        <begin position="1"/>
        <end position="21"/>
    </location>
</feature>
<evidence type="ECO:0000313" key="3">
    <source>
        <dbReference type="Proteomes" id="UP000033615"/>
    </source>
</evidence>
<keyword evidence="3" id="KW-1185">Reference proteome</keyword>
<feature type="compositionally biased region" description="Basic residues" evidence="1">
    <location>
        <begin position="77"/>
        <end position="93"/>
    </location>
</feature>
<feature type="compositionally biased region" description="Polar residues" evidence="1">
    <location>
        <begin position="33"/>
        <end position="46"/>
    </location>
</feature>
<sequence>MTLISSSTTGAVGHDTTSMTPDSEVPLAVANCRATTSSRPIESTPQPYAPTPKAGSTIGHRTVRTGEDSDNSCSTAHARRRSHPERHAPRPPRRTAVTYKGAVAALADRQGRHSNGRV</sequence>
<proteinExistence type="predicted"/>